<dbReference type="AlphaFoldDB" id="A0A645J6J4"/>
<feature type="compositionally biased region" description="Basic and acidic residues" evidence="1">
    <location>
        <begin position="29"/>
        <end position="45"/>
    </location>
</feature>
<dbReference type="EMBL" id="VSSQ01132637">
    <property type="protein sequence ID" value="MPN59076.1"/>
    <property type="molecule type" value="Genomic_DNA"/>
</dbReference>
<accession>A0A645J6J4</accession>
<organism evidence="2">
    <name type="scientific">bioreactor metagenome</name>
    <dbReference type="NCBI Taxonomy" id="1076179"/>
    <lineage>
        <taxon>unclassified sequences</taxon>
        <taxon>metagenomes</taxon>
        <taxon>ecological metagenomes</taxon>
    </lineage>
</organism>
<feature type="region of interest" description="Disordered" evidence="1">
    <location>
        <begin position="1"/>
        <end position="85"/>
    </location>
</feature>
<protein>
    <submittedName>
        <fullName evidence="2">Uncharacterized protein</fullName>
    </submittedName>
</protein>
<comment type="caution">
    <text evidence="2">The sequence shown here is derived from an EMBL/GenBank/DDBJ whole genome shotgun (WGS) entry which is preliminary data.</text>
</comment>
<name>A0A645J6J4_9ZZZZ</name>
<evidence type="ECO:0000313" key="2">
    <source>
        <dbReference type="EMBL" id="MPN59076.1"/>
    </source>
</evidence>
<evidence type="ECO:0000256" key="1">
    <source>
        <dbReference type="SAM" id="MobiDB-lite"/>
    </source>
</evidence>
<reference evidence="2" key="1">
    <citation type="submission" date="2019-08" db="EMBL/GenBank/DDBJ databases">
        <authorList>
            <person name="Kucharzyk K."/>
            <person name="Murdoch R.W."/>
            <person name="Higgins S."/>
            <person name="Loffler F."/>
        </authorList>
    </citation>
    <scope>NUCLEOTIDE SEQUENCE</scope>
</reference>
<proteinExistence type="predicted"/>
<gene>
    <name evidence="2" type="ORF">SDC9_206794</name>
</gene>
<sequence>MAAAAFQPPCGGNLGAGGVRYPAAPDGVGNRDPERRFREPGERPGDPGPPDGARLQVRMQSFQAEGFSGSGKKRDVRRVLPPRVQ</sequence>